<organism evidence="1 2">
    <name type="scientific">Paenibacillus woosongensis</name>
    <dbReference type="NCBI Taxonomy" id="307580"/>
    <lineage>
        <taxon>Bacteria</taxon>
        <taxon>Bacillati</taxon>
        <taxon>Bacillota</taxon>
        <taxon>Bacilli</taxon>
        <taxon>Bacillales</taxon>
        <taxon>Paenibacillaceae</taxon>
        <taxon>Paenibacillus</taxon>
    </lineage>
</organism>
<dbReference type="Proteomes" id="UP001177943">
    <property type="component" value="Chromosome"/>
</dbReference>
<accession>A0AA95HZL4</accession>
<dbReference type="RefSeq" id="WP_283924650.1">
    <property type="nucleotide sequence ID" value="NZ_CP126084.1"/>
</dbReference>
<name>A0AA95HZL4_9BACL</name>
<dbReference type="KEGG" id="pwn:QNH46_12720"/>
<dbReference type="EMBL" id="CP126084">
    <property type="protein sequence ID" value="WHX47046.1"/>
    <property type="molecule type" value="Genomic_DNA"/>
</dbReference>
<sequence length="242" mass="27107">MFHLVSAYIRQQTDCDEKVNSQADDLEAIVNSPNIPVTIEDKGIRLLEYLYRHSQGPGEAVVIHPLSSSYNLTYSPNLQELVYIIDKLRSDHLLVREGMAFQLTEKGWSEAAASAGGKKLVPCSVLISDEEELRAEWLQMLLPKIEQYGYQPRLLTQENTQNSEKCSLELIAGSKLVIADLTAPSPEVYFVAGYALGLKIPVIWIMKSSDAGKLPVRIEEIRPIVWNTAEELAAILQQRLNV</sequence>
<gene>
    <name evidence="1" type="ORF">QNH46_12720</name>
</gene>
<reference evidence="1" key="1">
    <citation type="submission" date="2023-05" db="EMBL/GenBank/DDBJ databases">
        <title>Comparative genomics of Bacillaceae isolates and their secondary metabolite potential.</title>
        <authorList>
            <person name="Song L."/>
            <person name="Nielsen L.J."/>
            <person name="Mohite O."/>
            <person name="Xu X."/>
            <person name="Weber T."/>
            <person name="Kovacs A.T."/>
        </authorList>
    </citation>
    <scope>NUCLEOTIDE SEQUENCE</scope>
    <source>
        <strain evidence="1">B2_4</strain>
    </source>
</reference>
<dbReference type="Gene3D" id="3.40.50.450">
    <property type="match status" value="1"/>
</dbReference>
<protein>
    <submittedName>
        <fullName evidence="1">Uncharacterized protein</fullName>
    </submittedName>
</protein>
<evidence type="ECO:0000313" key="1">
    <source>
        <dbReference type="EMBL" id="WHX47046.1"/>
    </source>
</evidence>
<dbReference type="AlphaFoldDB" id="A0AA95HZL4"/>
<proteinExistence type="predicted"/>
<evidence type="ECO:0000313" key="2">
    <source>
        <dbReference type="Proteomes" id="UP001177943"/>
    </source>
</evidence>